<reference evidence="1" key="2">
    <citation type="submission" date="2022-10" db="EMBL/GenBank/DDBJ databases">
        <authorList>
            <consortium name="ENA_rothamsted_submissions"/>
            <consortium name="culmorum"/>
            <person name="King R."/>
        </authorList>
    </citation>
    <scope>NUCLEOTIDE SEQUENCE</scope>
</reference>
<dbReference type="AlphaFoldDB" id="A0A9N9QYF7"/>
<reference evidence="1" key="1">
    <citation type="submission" date="2021-12" db="EMBL/GenBank/DDBJ databases">
        <authorList>
            <person name="King R."/>
        </authorList>
    </citation>
    <scope>NUCLEOTIDE SEQUENCE</scope>
</reference>
<proteinExistence type="predicted"/>
<accession>A0A9N9QYF7</accession>
<evidence type="ECO:0000313" key="2">
    <source>
        <dbReference type="Proteomes" id="UP001153714"/>
    </source>
</evidence>
<organism evidence="1 2">
    <name type="scientific">Diatraea saccharalis</name>
    <name type="common">sugarcane borer</name>
    <dbReference type="NCBI Taxonomy" id="40085"/>
    <lineage>
        <taxon>Eukaryota</taxon>
        <taxon>Metazoa</taxon>
        <taxon>Ecdysozoa</taxon>
        <taxon>Arthropoda</taxon>
        <taxon>Hexapoda</taxon>
        <taxon>Insecta</taxon>
        <taxon>Pterygota</taxon>
        <taxon>Neoptera</taxon>
        <taxon>Endopterygota</taxon>
        <taxon>Lepidoptera</taxon>
        <taxon>Glossata</taxon>
        <taxon>Ditrysia</taxon>
        <taxon>Pyraloidea</taxon>
        <taxon>Crambidae</taxon>
        <taxon>Crambinae</taxon>
        <taxon>Diatraea</taxon>
    </lineage>
</organism>
<gene>
    <name evidence="1" type="ORF">DIATSA_LOCUS3842</name>
</gene>
<name>A0A9N9QYF7_9NEOP</name>
<sequence length="170" mass="19855">MDPEDIANNCQFVPLSAIQTAIEYINTPREQSRDNCKRKLLQLQKNATLGLYAKQTKQTALKDKFHIALTRAIYSHDWNKLLYLLKKSPIWQQSANRLHGQTHYIRALAILMMFYPAAQSQGTLQEYIHMVCSCRTAEEKKALMKLILTLPEKIVEQLKLYPFQRLYLNE</sequence>
<keyword evidence="2" id="KW-1185">Reference proteome</keyword>
<evidence type="ECO:0000313" key="1">
    <source>
        <dbReference type="EMBL" id="CAG9785844.1"/>
    </source>
</evidence>
<dbReference type="Proteomes" id="UP001153714">
    <property type="component" value="Chromosome 14"/>
</dbReference>
<protein>
    <submittedName>
        <fullName evidence="1">Uncharacterized protein</fullName>
    </submittedName>
</protein>
<dbReference type="EMBL" id="OU893345">
    <property type="protein sequence ID" value="CAG9785844.1"/>
    <property type="molecule type" value="Genomic_DNA"/>
</dbReference>
<dbReference type="OrthoDB" id="447173at2759"/>